<organism evidence="1 2">
    <name type="scientific">Irpex rosettiformis</name>
    <dbReference type="NCBI Taxonomy" id="378272"/>
    <lineage>
        <taxon>Eukaryota</taxon>
        <taxon>Fungi</taxon>
        <taxon>Dikarya</taxon>
        <taxon>Basidiomycota</taxon>
        <taxon>Agaricomycotina</taxon>
        <taxon>Agaricomycetes</taxon>
        <taxon>Polyporales</taxon>
        <taxon>Irpicaceae</taxon>
        <taxon>Irpex</taxon>
    </lineage>
</organism>
<dbReference type="EMBL" id="MU274910">
    <property type="protein sequence ID" value="KAI0089396.1"/>
    <property type="molecule type" value="Genomic_DNA"/>
</dbReference>
<name>A0ACB8U5C8_9APHY</name>
<sequence>MLWDTSLAVINLLAPNRPANRVVPAGHPGFNGEWPEYVPPKEGDSRCSCPALNAMANHGILPHSGRNITFKELNATIRTTYNFSPSFCYFVPNYAAQMLSRDYSTDTFDLSDLDVHNGIEHDASLTREDVAFQPDQGKPSPRLVKELLECGTGPNGDLTPADLSRISGKRRTESRVGNGQFSLSTFHKLFGSSNSSTLLTIFGGRKDDLIPFLTEERIPDGWQSRIRHPFGLTLTEFNSTVLPVEFGIKEELPWNGKPKKTKSA</sequence>
<evidence type="ECO:0000313" key="2">
    <source>
        <dbReference type="Proteomes" id="UP001055072"/>
    </source>
</evidence>
<proteinExistence type="predicted"/>
<dbReference type="Proteomes" id="UP001055072">
    <property type="component" value="Unassembled WGS sequence"/>
</dbReference>
<accession>A0ACB8U5C8</accession>
<protein>
    <submittedName>
        <fullName evidence="1">Chloroperoxidase-like protein</fullName>
    </submittedName>
</protein>
<comment type="caution">
    <text evidence="1">The sequence shown here is derived from an EMBL/GenBank/DDBJ whole genome shotgun (WGS) entry which is preliminary data.</text>
</comment>
<reference evidence="1" key="1">
    <citation type="journal article" date="2021" name="Environ. Microbiol.">
        <title>Gene family expansions and transcriptome signatures uncover fungal adaptations to wood decay.</title>
        <authorList>
            <person name="Hage H."/>
            <person name="Miyauchi S."/>
            <person name="Viragh M."/>
            <person name="Drula E."/>
            <person name="Min B."/>
            <person name="Chaduli D."/>
            <person name="Navarro D."/>
            <person name="Favel A."/>
            <person name="Norest M."/>
            <person name="Lesage-Meessen L."/>
            <person name="Balint B."/>
            <person name="Merenyi Z."/>
            <person name="de Eugenio L."/>
            <person name="Morin E."/>
            <person name="Martinez A.T."/>
            <person name="Baldrian P."/>
            <person name="Stursova M."/>
            <person name="Martinez M.J."/>
            <person name="Novotny C."/>
            <person name="Magnuson J.K."/>
            <person name="Spatafora J.W."/>
            <person name="Maurice S."/>
            <person name="Pangilinan J."/>
            <person name="Andreopoulos W."/>
            <person name="LaButti K."/>
            <person name="Hundley H."/>
            <person name="Na H."/>
            <person name="Kuo A."/>
            <person name="Barry K."/>
            <person name="Lipzen A."/>
            <person name="Henrissat B."/>
            <person name="Riley R."/>
            <person name="Ahrendt S."/>
            <person name="Nagy L.G."/>
            <person name="Grigoriev I.V."/>
            <person name="Martin F."/>
            <person name="Rosso M.N."/>
        </authorList>
    </citation>
    <scope>NUCLEOTIDE SEQUENCE</scope>
    <source>
        <strain evidence="1">CBS 384.51</strain>
    </source>
</reference>
<keyword evidence="2" id="KW-1185">Reference proteome</keyword>
<gene>
    <name evidence="1" type="ORF">BDY19DRAFT_984917</name>
</gene>
<evidence type="ECO:0000313" key="1">
    <source>
        <dbReference type="EMBL" id="KAI0089396.1"/>
    </source>
</evidence>